<protein>
    <recommendedName>
        <fullName evidence="7">DUF364 domain-containing protein</fullName>
    </recommendedName>
</protein>
<dbReference type="InterPro" id="IPR007161">
    <property type="entry name" value="DUF364"/>
</dbReference>
<evidence type="ECO:0000313" key="5">
    <source>
        <dbReference type="Proteomes" id="UP000261257"/>
    </source>
</evidence>
<gene>
    <name evidence="4" type="ORF">DXC39_04310</name>
    <name evidence="3" type="ORF">DXD79_06530</name>
</gene>
<evidence type="ECO:0000313" key="3">
    <source>
        <dbReference type="EMBL" id="RGJ06929.1"/>
    </source>
</evidence>
<dbReference type="RefSeq" id="WP_117630925.1">
    <property type="nucleotide sequence ID" value="NZ_QRQF01000004.1"/>
</dbReference>
<evidence type="ECO:0008006" key="7">
    <source>
        <dbReference type="Google" id="ProtNLM"/>
    </source>
</evidence>
<dbReference type="EMBL" id="QSSQ01000001">
    <property type="protein sequence ID" value="RGM09174.1"/>
    <property type="molecule type" value="Genomic_DNA"/>
</dbReference>
<dbReference type="Gene3D" id="3.30.390.100">
    <property type="match status" value="1"/>
</dbReference>
<feature type="domain" description="DUF4213" evidence="2">
    <location>
        <begin position="6"/>
        <end position="89"/>
    </location>
</feature>
<proteinExistence type="predicted"/>
<evidence type="ECO:0000259" key="2">
    <source>
        <dbReference type="Pfam" id="PF13938"/>
    </source>
</evidence>
<evidence type="ECO:0000259" key="1">
    <source>
        <dbReference type="Pfam" id="PF04016"/>
    </source>
</evidence>
<name>A0A374PCL7_9FIRM</name>
<evidence type="ECO:0000313" key="4">
    <source>
        <dbReference type="EMBL" id="RGM09174.1"/>
    </source>
</evidence>
<dbReference type="SUPFAM" id="SSF159713">
    <property type="entry name" value="Dhaf3308-like"/>
    <property type="match status" value="1"/>
</dbReference>
<organism evidence="3 6">
    <name type="scientific">Hungatella hathewayi</name>
    <dbReference type="NCBI Taxonomy" id="154046"/>
    <lineage>
        <taxon>Bacteria</taxon>
        <taxon>Bacillati</taxon>
        <taxon>Bacillota</taxon>
        <taxon>Clostridia</taxon>
        <taxon>Lachnospirales</taxon>
        <taxon>Lachnospiraceae</taxon>
        <taxon>Hungatella</taxon>
    </lineage>
</organism>
<dbReference type="Gene3D" id="3.40.50.11590">
    <property type="match status" value="1"/>
</dbReference>
<feature type="domain" description="Putative heavy-metal chelation" evidence="1">
    <location>
        <begin position="119"/>
        <end position="238"/>
    </location>
</feature>
<dbReference type="InterPro" id="IPR025251">
    <property type="entry name" value="DUF4213"/>
</dbReference>
<reference evidence="5 6" key="1">
    <citation type="submission" date="2018-08" db="EMBL/GenBank/DDBJ databases">
        <title>A genome reference for cultivated species of the human gut microbiota.</title>
        <authorList>
            <person name="Zou Y."/>
            <person name="Xue W."/>
            <person name="Luo G."/>
        </authorList>
    </citation>
    <scope>NUCLEOTIDE SEQUENCE [LARGE SCALE GENOMIC DNA]</scope>
    <source>
        <strain evidence="4 5">TF05-11AC</strain>
        <strain evidence="3 6">TM09-12</strain>
    </source>
</reference>
<dbReference type="Pfam" id="PF13938">
    <property type="entry name" value="DUF4213"/>
    <property type="match status" value="1"/>
</dbReference>
<sequence>MMWELYERLIEPIPDDVPVDEIIVGTSCTMVRAGGAAGAAANQRLESRPRILEEEEWERGMTWRQAASLISSWNFLEAGIGAAAINAYYNREAVLMDGIAAYEGVKILESCDTFAAPGDAFAGKKVATIGHFHYAERYLEKAGELFVLEREPREGDYSDTACEYILPEMEYIYITGFTLVNKTLPRLLELSGNARVILVGPSVPMAPVLFEFGVKELAGTLITDMAKTERYIRHGSHRAVVRSGIPVRAGYQN</sequence>
<dbReference type="Pfam" id="PF04016">
    <property type="entry name" value="DUF364"/>
    <property type="match status" value="1"/>
</dbReference>
<dbReference type="AlphaFoldDB" id="A0A374PCL7"/>
<accession>A0A374PCL7</accession>
<dbReference type="Proteomes" id="UP000261257">
    <property type="component" value="Unassembled WGS sequence"/>
</dbReference>
<comment type="caution">
    <text evidence="3">The sequence shown here is derived from an EMBL/GenBank/DDBJ whole genome shotgun (WGS) entry which is preliminary data.</text>
</comment>
<evidence type="ECO:0000313" key="6">
    <source>
        <dbReference type="Proteomes" id="UP000263014"/>
    </source>
</evidence>
<dbReference type="EMBL" id="QSON01000002">
    <property type="protein sequence ID" value="RGJ06929.1"/>
    <property type="molecule type" value="Genomic_DNA"/>
</dbReference>
<dbReference type="Proteomes" id="UP000263014">
    <property type="component" value="Unassembled WGS sequence"/>
</dbReference>